<proteinExistence type="predicted"/>
<sequence>MNEQAGTERLAAIKQVVAEAEKHQNDLEPFLALHTPGTIIVNVAGRRVLGRDALRQAMKAALASPLAQVRNRQEIVDVRFAGPGVAIVSCLKHLSDERDPAAKNPSGASVPQSGSLTYILVEEQDGWRIALAQTTPIASA</sequence>
<dbReference type="InterPro" id="IPR027843">
    <property type="entry name" value="DUF4440"/>
</dbReference>
<protein>
    <recommendedName>
        <fullName evidence="1">DUF4440 domain-containing protein</fullName>
    </recommendedName>
</protein>
<dbReference type="Pfam" id="PF14534">
    <property type="entry name" value="DUF4440"/>
    <property type="match status" value="1"/>
</dbReference>
<dbReference type="SUPFAM" id="SSF54427">
    <property type="entry name" value="NTF2-like"/>
    <property type="match status" value="1"/>
</dbReference>
<name>A0ABP8TD86_9ACTN</name>
<feature type="domain" description="DUF4440" evidence="1">
    <location>
        <begin position="23"/>
        <end position="129"/>
    </location>
</feature>
<dbReference type="Gene3D" id="3.10.450.50">
    <property type="match status" value="1"/>
</dbReference>
<reference evidence="3" key="1">
    <citation type="journal article" date="2019" name="Int. J. Syst. Evol. Microbiol.">
        <title>The Global Catalogue of Microorganisms (GCM) 10K type strain sequencing project: providing services to taxonomists for standard genome sequencing and annotation.</title>
        <authorList>
            <consortium name="The Broad Institute Genomics Platform"/>
            <consortium name="The Broad Institute Genome Sequencing Center for Infectious Disease"/>
            <person name="Wu L."/>
            <person name="Ma J."/>
        </authorList>
    </citation>
    <scope>NUCLEOTIDE SEQUENCE [LARGE SCALE GENOMIC DNA]</scope>
    <source>
        <strain evidence="3">JCM 17938</strain>
    </source>
</reference>
<dbReference type="EMBL" id="BAABHJ010000002">
    <property type="protein sequence ID" value="GAA4602524.1"/>
    <property type="molecule type" value="Genomic_DNA"/>
</dbReference>
<evidence type="ECO:0000313" key="2">
    <source>
        <dbReference type="EMBL" id="GAA4602524.1"/>
    </source>
</evidence>
<keyword evidence="3" id="KW-1185">Reference proteome</keyword>
<accession>A0ABP8TD86</accession>
<dbReference type="Proteomes" id="UP001500212">
    <property type="component" value="Unassembled WGS sequence"/>
</dbReference>
<evidence type="ECO:0000313" key="3">
    <source>
        <dbReference type="Proteomes" id="UP001500212"/>
    </source>
</evidence>
<comment type="caution">
    <text evidence="2">The sequence shown here is derived from an EMBL/GenBank/DDBJ whole genome shotgun (WGS) entry which is preliminary data.</text>
</comment>
<dbReference type="NCBIfam" id="TIGR02246">
    <property type="entry name" value="SgcJ/EcaC family oxidoreductase"/>
    <property type="match status" value="1"/>
</dbReference>
<dbReference type="InterPro" id="IPR032710">
    <property type="entry name" value="NTF2-like_dom_sf"/>
</dbReference>
<organism evidence="2 3">
    <name type="scientific">Actinoallomurus liliacearum</name>
    <dbReference type="NCBI Taxonomy" id="1080073"/>
    <lineage>
        <taxon>Bacteria</taxon>
        <taxon>Bacillati</taxon>
        <taxon>Actinomycetota</taxon>
        <taxon>Actinomycetes</taxon>
        <taxon>Streptosporangiales</taxon>
        <taxon>Thermomonosporaceae</taxon>
        <taxon>Actinoallomurus</taxon>
    </lineage>
</organism>
<dbReference type="InterPro" id="IPR011944">
    <property type="entry name" value="Steroid_delta5-4_isomerase"/>
</dbReference>
<gene>
    <name evidence="2" type="ORF">GCM10023195_07800</name>
</gene>
<dbReference type="RefSeq" id="WP_345348297.1">
    <property type="nucleotide sequence ID" value="NZ_BAABHJ010000002.1"/>
</dbReference>
<evidence type="ECO:0000259" key="1">
    <source>
        <dbReference type="Pfam" id="PF14534"/>
    </source>
</evidence>